<gene>
    <name evidence="1" type="ORF">H6P87_00580</name>
</gene>
<evidence type="ECO:0000313" key="1">
    <source>
        <dbReference type="EMBL" id="QQV75035.1"/>
    </source>
</evidence>
<keyword evidence="2" id="KW-1185">Reference proteome</keyword>
<dbReference type="EMBL" id="CP060138">
    <property type="protein sequence ID" value="QQV75035.1"/>
    <property type="molecule type" value="Genomic_DNA"/>
</dbReference>
<organism evidence="1 2">
    <name type="scientific">Rickettsia tillamookensis</name>
    <dbReference type="NCBI Taxonomy" id="2761623"/>
    <lineage>
        <taxon>Bacteria</taxon>
        <taxon>Pseudomonadati</taxon>
        <taxon>Pseudomonadota</taxon>
        <taxon>Alphaproteobacteria</taxon>
        <taxon>Rickettsiales</taxon>
        <taxon>Rickettsiaceae</taxon>
        <taxon>Rickettsieae</taxon>
        <taxon>Rickettsia</taxon>
        <taxon>spotted fever group</taxon>
    </lineage>
</organism>
<accession>A0A9E6MH86</accession>
<proteinExistence type="predicted"/>
<dbReference type="Proteomes" id="UP000595296">
    <property type="component" value="Chromosome"/>
</dbReference>
<sequence length="281" mass="32282">MKNSEFRAYVFIQNSLKELGWNIKNPYFNTHGQVYTQHEALKNEVLKIALQRKVPENVIKLDNGLWWIIEAKASHKDLETAVNEAKEYAVMLNKLQENSCVFISGVAGNKEDSFLVETYYFFNKNWYRVEINGYKTTGFLTPETVEKIINTNHYSVNEEVVSDELFLAKANKINNILHNGAINKRNRAKVIASLLLALAEDENLKISKEPTILIKDINTRVHSILAKQNKENFVQEVELKLPTSKDVHIKHRQALVDTIQELKNLNIRSAINSGRDVLGQF</sequence>
<dbReference type="RefSeq" id="WP_202069972.1">
    <property type="nucleotide sequence ID" value="NZ_CP060138.2"/>
</dbReference>
<protein>
    <recommendedName>
        <fullName evidence="3">Type I restriction enzyme R protein N-terminal domain-containing protein</fullName>
    </recommendedName>
</protein>
<name>A0A9E6MH86_9RICK</name>
<evidence type="ECO:0000313" key="2">
    <source>
        <dbReference type="Proteomes" id="UP000595296"/>
    </source>
</evidence>
<evidence type="ECO:0008006" key="3">
    <source>
        <dbReference type="Google" id="ProtNLM"/>
    </source>
</evidence>
<reference evidence="1 2" key="1">
    <citation type="journal article" date="2021" name="Int. J. Syst. Evol. Microbiol.">
        <title>Characterization of a novel transitional group Rickettsia species (Rickettsia tillamookensis sp. nov.) from the western black-legged tick, Ixodes pacificus.</title>
        <authorList>
            <person name="Gauthier D.T."/>
            <person name="Karpathy S.E."/>
            <person name="Grizzard S.L."/>
            <person name="Batra D."/>
            <person name="Rowe L.A."/>
            <person name="Paddock C.D."/>
        </authorList>
    </citation>
    <scope>NUCLEOTIDE SEQUENCE [LARGE SCALE GENOMIC DNA]</scope>
    <source>
        <strain evidence="1 2">Tillamook 23</strain>
    </source>
</reference>